<feature type="compositionally biased region" description="Low complexity" evidence="1">
    <location>
        <begin position="13"/>
        <end position="54"/>
    </location>
</feature>
<evidence type="ECO:0000256" key="1">
    <source>
        <dbReference type="SAM" id="MobiDB-lite"/>
    </source>
</evidence>
<proteinExistence type="predicted"/>
<dbReference type="EMBL" id="LCTV02000011">
    <property type="protein sequence ID" value="PRQ71731.1"/>
    <property type="molecule type" value="Genomic_DNA"/>
</dbReference>
<organism evidence="2 3">
    <name type="scientific">Rhodotorula toruloides</name>
    <name type="common">Yeast</name>
    <name type="synonym">Rhodosporidium toruloides</name>
    <dbReference type="NCBI Taxonomy" id="5286"/>
    <lineage>
        <taxon>Eukaryota</taxon>
        <taxon>Fungi</taxon>
        <taxon>Dikarya</taxon>
        <taxon>Basidiomycota</taxon>
        <taxon>Pucciniomycotina</taxon>
        <taxon>Microbotryomycetes</taxon>
        <taxon>Sporidiobolales</taxon>
        <taxon>Sporidiobolaceae</taxon>
        <taxon>Rhodotorula</taxon>
    </lineage>
</organism>
<name>A0A2T0A167_RHOTO</name>
<feature type="region of interest" description="Disordered" evidence="1">
    <location>
        <begin position="119"/>
        <end position="143"/>
    </location>
</feature>
<evidence type="ECO:0000313" key="2">
    <source>
        <dbReference type="EMBL" id="PRQ71731.1"/>
    </source>
</evidence>
<sequence>MFREPSLPPCQQAPSAAPSSTRTSATRSAASGASSSPAGSGSSAALSRPPASTSERSSPVASLPDSRLDSARLLLPSTKLRSLARPFAAALLPHSSLLSRSPNSFNTLFPLDARTLRTTPRSGCLGPFKPSRASSSASSCLPSLSHRAGSWITAGRSRRFRSSPTFTPRETRRTSSSSSSTSRSSDRSNSTGRWPPGATSTCSSQSTSAGPSSPASRRCGRS</sequence>
<comment type="caution">
    <text evidence="2">The sequence shown here is derived from an EMBL/GenBank/DDBJ whole genome shotgun (WGS) entry which is preliminary data.</text>
</comment>
<gene>
    <name evidence="2" type="ORF">AAT19DRAFT_9846</name>
</gene>
<protein>
    <submittedName>
        <fullName evidence="2">Uncharacterized protein</fullName>
    </submittedName>
</protein>
<feature type="compositionally biased region" description="Low complexity" evidence="1">
    <location>
        <begin position="130"/>
        <end position="143"/>
    </location>
</feature>
<dbReference type="Proteomes" id="UP000239560">
    <property type="component" value="Unassembled WGS sequence"/>
</dbReference>
<dbReference type="AlphaFoldDB" id="A0A2T0A167"/>
<reference evidence="2 3" key="1">
    <citation type="journal article" date="2018" name="Elife">
        <title>Functional genomics of lipid metabolism in the oleaginous yeast Rhodosporidium toruloides.</title>
        <authorList>
            <person name="Coradetti S.T."/>
            <person name="Pinel D."/>
            <person name="Geiselman G."/>
            <person name="Ito M."/>
            <person name="Mondo S."/>
            <person name="Reilly M.C."/>
            <person name="Cheng Y.F."/>
            <person name="Bauer S."/>
            <person name="Grigoriev I."/>
            <person name="Gladden J.M."/>
            <person name="Simmons B.A."/>
            <person name="Brem R."/>
            <person name="Arkin A.P."/>
            <person name="Skerker J.M."/>
        </authorList>
    </citation>
    <scope>NUCLEOTIDE SEQUENCE [LARGE SCALE GENOMIC DNA]</scope>
    <source>
        <strain evidence="2 3">NBRC 0880</strain>
    </source>
</reference>
<feature type="region of interest" description="Disordered" evidence="1">
    <location>
        <begin position="1"/>
        <end position="68"/>
    </location>
</feature>
<evidence type="ECO:0000313" key="3">
    <source>
        <dbReference type="Proteomes" id="UP000239560"/>
    </source>
</evidence>
<accession>A0A2T0A167</accession>
<feature type="region of interest" description="Disordered" evidence="1">
    <location>
        <begin position="159"/>
        <end position="222"/>
    </location>
</feature>
<feature type="compositionally biased region" description="Low complexity" evidence="1">
    <location>
        <begin position="162"/>
        <end position="222"/>
    </location>
</feature>